<name>A0A164E164_9CRUS</name>
<evidence type="ECO:0000313" key="1">
    <source>
        <dbReference type="EMBL" id="KZR96322.1"/>
    </source>
</evidence>
<dbReference type="Proteomes" id="UP000076858">
    <property type="component" value="Unassembled WGS sequence"/>
</dbReference>
<keyword evidence="2" id="KW-1185">Reference proteome</keyword>
<sequence length="108" mass="12293">MGEGRPLKVDCTLSKGFCFRTQFPRRMKYCRGESQVVRLRLGCRKESALVEEENVVVWICTTLCSLHTRVWQGNVKYVRGIPTTLCPIGTISLSGLLRKDISICRRVS</sequence>
<evidence type="ECO:0000313" key="2">
    <source>
        <dbReference type="Proteomes" id="UP000076858"/>
    </source>
</evidence>
<dbReference type="AlphaFoldDB" id="A0A164E164"/>
<organism evidence="1 2">
    <name type="scientific">Daphnia magna</name>
    <dbReference type="NCBI Taxonomy" id="35525"/>
    <lineage>
        <taxon>Eukaryota</taxon>
        <taxon>Metazoa</taxon>
        <taxon>Ecdysozoa</taxon>
        <taxon>Arthropoda</taxon>
        <taxon>Crustacea</taxon>
        <taxon>Branchiopoda</taxon>
        <taxon>Diplostraca</taxon>
        <taxon>Cladocera</taxon>
        <taxon>Anomopoda</taxon>
        <taxon>Daphniidae</taxon>
        <taxon>Daphnia</taxon>
    </lineage>
</organism>
<gene>
    <name evidence="1" type="ORF">APZ42_009407</name>
</gene>
<proteinExistence type="predicted"/>
<dbReference type="EMBL" id="LRGB01025336">
    <property type="protein sequence ID" value="KZR96322.1"/>
    <property type="molecule type" value="Genomic_DNA"/>
</dbReference>
<accession>A0A164E164</accession>
<protein>
    <submittedName>
        <fullName evidence="1">Uncharacterized protein</fullName>
    </submittedName>
</protein>
<comment type="caution">
    <text evidence="1">The sequence shown here is derived from an EMBL/GenBank/DDBJ whole genome shotgun (WGS) entry which is preliminary data.</text>
</comment>
<reference evidence="1 2" key="1">
    <citation type="submission" date="2016-03" db="EMBL/GenBank/DDBJ databases">
        <title>EvidentialGene: Evidence-directed Construction of Genes on Genomes.</title>
        <authorList>
            <person name="Gilbert D.G."/>
            <person name="Choi J.-H."/>
            <person name="Mockaitis K."/>
            <person name="Colbourne J."/>
            <person name="Pfrender M."/>
        </authorList>
    </citation>
    <scope>NUCLEOTIDE SEQUENCE [LARGE SCALE GENOMIC DNA]</scope>
    <source>
        <strain evidence="1 2">Xinb3</strain>
        <tissue evidence="1">Complete organism</tissue>
    </source>
</reference>